<feature type="domain" description="Protein kinase" evidence="9">
    <location>
        <begin position="19"/>
        <end position="116"/>
    </location>
</feature>
<comment type="catalytic activity">
    <reaction evidence="7">
        <text>L-threonyl-[protein] + ATP = O-phospho-L-threonyl-[protein] + ADP + H(+)</text>
        <dbReference type="Rhea" id="RHEA:46608"/>
        <dbReference type="Rhea" id="RHEA-COMP:11060"/>
        <dbReference type="Rhea" id="RHEA-COMP:11605"/>
        <dbReference type="ChEBI" id="CHEBI:15378"/>
        <dbReference type="ChEBI" id="CHEBI:30013"/>
        <dbReference type="ChEBI" id="CHEBI:30616"/>
        <dbReference type="ChEBI" id="CHEBI:61977"/>
        <dbReference type="ChEBI" id="CHEBI:456216"/>
        <dbReference type="EC" id="2.7.11.1"/>
    </reaction>
</comment>
<dbReference type="OrthoDB" id="507628at2"/>
<dbReference type="SUPFAM" id="SSF56112">
    <property type="entry name" value="Protein kinase-like (PK-like)"/>
    <property type="match status" value="1"/>
</dbReference>
<evidence type="ECO:0000256" key="3">
    <source>
        <dbReference type="ARBA" id="ARBA00022679"/>
    </source>
</evidence>
<protein>
    <recommendedName>
        <fullName evidence="1">non-specific serine/threonine protein kinase</fullName>
        <ecNumber evidence="1">2.7.11.1</ecNumber>
    </recommendedName>
</protein>
<keyword evidence="5 10" id="KW-0418">Kinase</keyword>
<keyword evidence="11" id="KW-1185">Reference proteome</keyword>
<evidence type="ECO:0000256" key="1">
    <source>
        <dbReference type="ARBA" id="ARBA00012513"/>
    </source>
</evidence>
<dbReference type="PANTHER" id="PTHR44899">
    <property type="entry name" value="CAMK FAMILY PROTEIN KINASE"/>
    <property type="match status" value="1"/>
</dbReference>
<keyword evidence="4" id="KW-0547">Nucleotide-binding</keyword>
<organism evidence="10 11">
    <name type="scientific">Ktedonosporobacter rubrisoli</name>
    <dbReference type="NCBI Taxonomy" id="2509675"/>
    <lineage>
        <taxon>Bacteria</taxon>
        <taxon>Bacillati</taxon>
        <taxon>Chloroflexota</taxon>
        <taxon>Ktedonobacteria</taxon>
        <taxon>Ktedonobacterales</taxon>
        <taxon>Ktedonosporobacteraceae</taxon>
        <taxon>Ktedonosporobacter</taxon>
    </lineage>
</organism>
<evidence type="ECO:0000259" key="9">
    <source>
        <dbReference type="PROSITE" id="PS50011"/>
    </source>
</evidence>
<dbReference type="PROSITE" id="PS50011">
    <property type="entry name" value="PROTEIN_KINASE_DOM"/>
    <property type="match status" value="1"/>
</dbReference>
<comment type="catalytic activity">
    <reaction evidence="8">
        <text>L-seryl-[protein] + ATP = O-phospho-L-seryl-[protein] + ADP + H(+)</text>
        <dbReference type="Rhea" id="RHEA:17989"/>
        <dbReference type="Rhea" id="RHEA-COMP:9863"/>
        <dbReference type="Rhea" id="RHEA-COMP:11604"/>
        <dbReference type="ChEBI" id="CHEBI:15378"/>
        <dbReference type="ChEBI" id="CHEBI:29999"/>
        <dbReference type="ChEBI" id="CHEBI:30616"/>
        <dbReference type="ChEBI" id="CHEBI:83421"/>
        <dbReference type="ChEBI" id="CHEBI:456216"/>
        <dbReference type="EC" id="2.7.11.1"/>
    </reaction>
</comment>
<gene>
    <name evidence="10" type="ORF">EPA93_36780</name>
</gene>
<accession>A0A4P6JZB7</accession>
<keyword evidence="6" id="KW-0067">ATP-binding</keyword>
<name>A0A4P6JZB7_KTERU</name>
<dbReference type="EMBL" id="CP035758">
    <property type="protein sequence ID" value="QBD81238.1"/>
    <property type="molecule type" value="Genomic_DNA"/>
</dbReference>
<dbReference type="InterPro" id="IPR051131">
    <property type="entry name" value="NEK_Ser/Thr_kinase_NIMA"/>
</dbReference>
<evidence type="ECO:0000256" key="6">
    <source>
        <dbReference type="ARBA" id="ARBA00022840"/>
    </source>
</evidence>
<keyword evidence="3" id="KW-0808">Transferase</keyword>
<dbReference type="Proteomes" id="UP000290365">
    <property type="component" value="Chromosome"/>
</dbReference>
<dbReference type="InterPro" id="IPR000719">
    <property type="entry name" value="Prot_kinase_dom"/>
</dbReference>
<proteinExistence type="predicted"/>
<dbReference type="KEGG" id="kbs:EPA93_36780"/>
<evidence type="ECO:0000313" key="11">
    <source>
        <dbReference type="Proteomes" id="UP000290365"/>
    </source>
</evidence>
<dbReference type="GO" id="GO:0005524">
    <property type="term" value="F:ATP binding"/>
    <property type="evidence" value="ECO:0007669"/>
    <property type="project" value="UniProtKB-KW"/>
</dbReference>
<dbReference type="EC" id="2.7.11.1" evidence="1"/>
<dbReference type="Gene3D" id="1.10.510.10">
    <property type="entry name" value="Transferase(Phosphotransferase) domain 1"/>
    <property type="match status" value="1"/>
</dbReference>
<evidence type="ECO:0000313" key="10">
    <source>
        <dbReference type="EMBL" id="QBD81238.1"/>
    </source>
</evidence>
<evidence type="ECO:0000256" key="4">
    <source>
        <dbReference type="ARBA" id="ARBA00022741"/>
    </source>
</evidence>
<dbReference type="InterPro" id="IPR011009">
    <property type="entry name" value="Kinase-like_dom_sf"/>
</dbReference>
<keyword evidence="2 10" id="KW-0723">Serine/threonine-protein kinase</keyword>
<evidence type="ECO:0000256" key="7">
    <source>
        <dbReference type="ARBA" id="ARBA00047899"/>
    </source>
</evidence>
<dbReference type="AlphaFoldDB" id="A0A4P6JZB7"/>
<evidence type="ECO:0000256" key="2">
    <source>
        <dbReference type="ARBA" id="ARBA00022527"/>
    </source>
</evidence>
<dbReference type="PANTHER" id="PTHR44899:SF3">
    <property type="entry name" value="SERINE_THREONINE-PROTEIN KINASE NEK1"/>
    <property type="match status" value="1"/>
</dbReference>
<dbReference type="RefSeq" id="WP_129892299.1">
    <property type="nucleotide sequence ID" value="NZ_CP035758.1"/>
</dbReference>
<reference evidence="10 11" key="1">
    <citation type="submission" date="2019-01" db="EMBL/GenBank/DDBJ databases">
        <title>Ktedonosporobacter rubrisoli SCAWS-G2.</title>
        <authorList>
            <person name="Huang Y."/>
            <person name="Yan B."/>
        </authorList>
    </citation>
    <scope>NUCLEOTIDE SEQUENCE [LARGE SCALE GENOMIC DNA]</scope>
    <source>
        <strain evidence="10 11">SCAWS-G2</strain>
    </source>
</reference>
<evidence type="ECO:0000256" key="5">
    <source>
        <dbReference type="ARBA" id="ARBA00022777"/>
    </source>
</evidence>
<sequence length="116" mass="13195">MESGGDRHVRSRRAAVRYYRLMSQLSRGCFAEAYLGKHIHLGTRATIKVLSRHLLSEDLTKFEQEACTIAHLVHPNIIRVFDLGSADNTLYLVMDYAPSGTLRERHPKGQGQFLLE</sequence>
<dbReference type="Pfam" id="PF00069">
    <property type="entry name" value="Pkinase"/>
    <property type="match status" value="1"/>
</dbReference>
<dbReference type="GO" id="GO:0004674">
    <property type="term" value="F:protein serine/threonine kinase activity"/>
    <property type="evidence" value="ECO:0007669"/>
    <property type="project" value="UniProtKB-KW"/>
</dbReference>
<evidence type="ECO:0000256" key="8">
    <source>
        <dbReference type="ARBA" id="ARBA00048679"/>
    </source>
</evidence>